<dbReference type="Pfam" id="PF23598">
    <property type="entry name" value="LRR_14"/>
    <property type="match status" value="1"/>
</dbReference>
<feature type="domain" description="NB-ARC" evidence="7">
    <location>
        <begin position="172"/>
        <end position="343"/>
    </location>
</feature>
<reference evidence="11 12" key="1">
    <citation type="journal article" date="2023" name="Hortic Res">
        <title>The complete reference genome for grapevine (Vitis vinifera L.) genetics and breeding.</title>
        <authorList>
            <person name="Shi X."/>
            <person name="Cao S."/>
            <person name="Wang X."/>
            <person name="Huang S."/>
            <person name="Wang Y."/>
            <person name="Liu Z."/>
            <person name="Liu W."/>
            <person name="Leng X."/>
            <person name="Peng Y."/>
            <person name="Wang N."/>
            <person name="Wang Y."/>
            <person name="Ma Z."/>
            <person name="Xu X."/>
            <person name="Zhang F."/>
            <person name="Xue H."/>
            <person name="Zhong H."/>
            <person name="Wang Y."/>
            <person name="Zhang K."/>
            <person name="Velt A."/>
            <person name="Avia K."/>
            <person name="Holtgrawe D."/>
            <person name="Grimplet J."/>
            <person name="Matus J.T."/>
            <person name="Ware D."/>
            <person name="Wu X."/>
            <person name="Wang H."/>
            <person name="Liu C."/>
            <person name="Fang Y."/>
            <person name="Rustenholz C."/>
            <person name="Cheng Z."/>
            <person name="Xiao H."/>
            <person name="Zhou Y."/>
        </authorList>
    </citation>
    <scope>NUCLEOTIDE SEQUENCE [LARGE SCALE GENOMIC DNA]</scope>
    <source>
        <strain evidence="12">cv. Pinot noir / PN40024</strain>
        <tissue evidence="11">Leaf</tissue>
    </source>
</reference>
<dbReference type="Pfam" id="PF00931">
    <property type="entry name" value="NB-ARC"/>
    <property type="match status" value="1"/>
</dbReference>
<dbReference type="InterPro" id="IPR032675">
    <property type="entry name" value="LRR_dom_sf"/>
</dbReference>
<keyword evidence="2" id="KW-0547">Nucleotide-binding</keyword>
<evidence type="ECO:0000256" key="4">
    <source>
        <dbReference type="ARBA" id="ARBA00022840"/>
    </source>
</evidence>
<dbReference type="EMBL" id="CP126650">
    <property type="protein sequence ID" value="WJZ83981.1"/>
    <property type="molecule type" value="Genomic_DNA"/>
</dbReference>
<evidence type="ECO:0000256" key="6">
    <source>
        <dbReference type="SAM" id="Phobius"/>
    </source>
</evidence>
<dbReference type="Gene3D" id="3.40.50.300">
    <property type="entry name" value="P-loop containing nucleotide triphosphate hydrolases"/>
    <property type="match status" value="1"/>
</dbReference>
<evidence type="ECO:0000256" key="1">
    <source>
        <dbReference type="ARBA" id="ARBA00022737"/>
    </source>
</evidence>
<evidence type="ECO:0000259" key="10">
    <source>
        <dbReference type="Pfam" id="PF23598"/>
    </source>
</evidence>
<organism evidence="11 12">
    <name type="scientific">Vitis vinifera</name>
    <name type="common">Grape</name>
    <dbReference type="NCBI Taxonomy" id="29760"/>
    <lineage>
        <taxon>Eukaryota</taxon>
        <taxon>Viridiplantae</taxon>
        <taxon>Streptophyta</taxon>
        <taxon>Embryophyta</taxon>
        <taxon>Tracheophyta</taxon>
        <taxon>Spermatophyta</taxon>
        <taxon>Magnoliopsida</taxon>
        <taxon>eudicotyledons</taxon>
        <taxon>Gunneridae</taxon>
        <taxon>Pentapetalae</taxon>
        <taxon>rosids</taxon>
        <taxon>Vitales</taxon>
        <taxon>Vitaceae</taxon>
        <taxon>Viteae</taxon>
        <taxon>Vitis</taxon>
    </lineage>
</organism>
<feature type="coiled-coil region" evidence="5">
    <location>
        <begin position="35"/>
        <end position="62"/>
    </location>
</feature>
<dbReference type="Gene3D" id="3.80.10.10">
    <property type="entry name" value="Ribonuclease Inhibitor"/>
    <property type="match status" value="1"/>
</dbReference>
<evidence type="ECO:0000256" key="5">
    <source>
        <dbReference type="SAM" id="Coils"/>
    </source>
</evidence>
<keyword evidence="6" id="KW-0812">Transmembrane</keyword>
<keyword evidence="12" id="KW-1185">Reference proteome</keyword>
<dbReference type="Gene3D" id="1.10.10.10">
    <property type="entry name" value="Winged helix-like DNA-binding domain superfamily/Winged helix DNA-binding domain"/>
    <property type="match status" value="1"/>
</dbReference>
<dbReference type="Gene3D" id="1.10.8.430">
    <property type="entry name" value="Helical domain of apoptotic protease-activating factors"/>
    <property type="match status" value="1"/>
</dbReference>
<dbReference type="PANTHER" id="PTHR36766">
    <property type="entry name" value="PLANT BROAD-SPECTRUM MILDEW RESISTANCE PROTEIN RPW8"/>
    <property type="match status" value="1"/>
</dbReference>
<dbReference type="SUPFAM" id="SSF52058">
    <property type="entry name" value="L domain-like"/>
    <property type="match status" value="1"/>
</dbReference>
<dbReference type="InterPro" id="IPR055414">
    <property type="entry name" value="LRR_R13L4/SHOC2-like"/>
</dbReference>
<dbReference type="Pfam" id="PF23559">
    <property type="entry name" value="WHD_DRP"/>
    <property type="match status" value="1"/>
</dbReference>
<evidence type="ECO:0000259" key="8">
    <source>
        <dbReference type="Pfam" id="PF18052"/>
    </source>
</evidence>
<dbReference type="Proteomes" id="UP001227230">
    <property type="component" value="Chromosome 3"/>
</dbReference>
<feature type="domain" description="Disease resistance protein winged helix" evidence="9">
    <location>
        <begin position="412"/>
        <end position="481"/>
    </location>
</feature>
<dbReference type="InterPro" id="IPR058922">
    <property type="entry name" value="WHD_DRP"/>
</dbReference>
<dbReference type="PANTHER" id="PTHR36766:SF61">
    <property type="entry name" value="NB-ARC DOMAIN DISEASE RESISTANCE PROTEIN"/>
    <property type="match status" value="1"/>
</dbReference>
<dbReference type="InterPro" id="IPR042197">
    <property type="entry name" value="Apaf_helical"/>
</dbReference>
<evidence type="ECO:0000256" key="2">
    <source>
        <dbReference type="ARBA" id="ARBA00022741"/>
    </source>
</evidence>
<evidence type="ECO:0000256" key="3">
    <source>
        <dbReference type="ARBA" id="ARBA00022821"/>
    </source>
</evidence>
<dbReference type="Gene3D" id="1.20.5.4130">
    <property type="match status" value="1"/>
</dbReference>
<feature type="domain" description="Disease resistance R13L4/SHOC-2-like LRR" evidence="10">
    <location>
        <begin position="558"/>
        <end position="754"/>
    </location>
</feature>
<accession>A0ABY9BNL9</accession>
<sequence length="790" mass="90820">MEVEILAILAELVLEKLAAKTWEQIELAWNVESQRLKLQKTVSALKELLLEAEQRKNQGRQQLRDWLGELTDALYDADNVLDEFHYHSLQRQVESRGGIVEGTVRRSFFTFTEPTFSYKMGRKIKKIRKTLDDIAADWSRLCLPELGVDMGIVQRDQSHSYADPSNVIGRDHDKNVVIQHLRLWTETLSVIPIVGIEGIGKTTVAQLVYNDPWVAAHFELRMWVCVSKDFDVERLIKQIIDSAEGGNCGEVSMDEAQIRLRSVLMEKRFLLILDDVWNNDRGRWLDLELFLREGEADSKIIVTTQSRSSVAAVMGTVPMHELSHLSFEDSLSLFTNLAFDNRVQERLPSLESIAQEIVERCGGVPQLLKTTACSLYSITEQHIWFSKRDTALKLRLDGLPSALRQCLALCSIFPTNFRFYSLRLNQLLMAQDFITLSHPNEDLEDAGHQYMDILYSRCVFQNREQDYGDFFYVQIHNLIHDHAWEAAQPEYTVLNFHRNAHPPQTNIRHVSLSEDEWPAAEGVLDVLRALGRANKVRTILCPFVRVQTIDEPFISAFIERFKYMRVLDLSYSCFERLPESISDLIHLRLLSLRSNIRIRRLPNSICKLYNLQTLVLLDCCELEELPRDTKNMISLRHLEITTKQSTFPELYDSNSLRFLGIVGCISLRSLLREGQSFPALRTLFIHSCGSLVSLLPSIRNLTALRTLKIADCEALDLLDGDDDRFPGFQTLWFLVIVNLPMLVGLPQWILRTATSNFLQRVVIEACPNFTGLPLAVQQNITIRQKFKTRE</sequence>
<evidence type="ECO:0000313" key="11">
    <source>
        <dbReference type="EMBL" id="WJZ83981.1"/>
    </source>
</evidence>
<evidence type="ECO:0008006" key="13">
    <source>
        <dbReference type="Google" id="ProtNLM"/>
    </source>
</evidence>
<evidence type="ECO:0000259" key="9">
    <source>
        <dbReference type="Pfam" id="PF23559"/>
    </source>
</evidence>
<dbReference type="SUPFAM" id="SSF52540">
    <property type="entry name" value="P-loop containing nucleoside triphosphate hydrolases"/>
    <property type="match status" value="1"/>
</dbReference>
<name>A0ABY9BNL9_VITVI</name>
<keyword evidence="1" id="KW-0677">Repeat</keyword>
<proteinExistence type="predicted"/>
<dbReference type="InterPro" id="IPR002182">
    <property type="entry name" value="NB-ARC"/>
</dbReference>
<keyword evidence="3" id="KW-0611">Plant defense</keyword>
<feature type="transmembrane region" description="Helical" evidence="6">
    <location>
        <begin position="731"/>
        <end position="750"/>
    </location>
</feature>
<gene>
    <name evidence="11" type="ORF">VitviT2T_003617</name>
</gene>
<evidence type="ECO:0000259" key="7">
    <source>
        <dbReference type="Pfam" id="PF00931"/>
    </source>
</evidence>
<dbReference type="Pfam" id="PF18052">
    <property type="entry name" value="Rx_N"/>
    <property type="match status" value="1"/>
</dbReference>
<evidence type="ECO:0000313" key="12">
    <source>
        <dbReference type="Proteomes" id="UP001227230"/>
    </source>
</evidence>
<dbReference type="InterPro" id="IPR036388">
    <property type="entry name" value="WH-like_DNA-bd_sf"/>
</dbReference>
<keyword evidence="4" id="KW-0067">ATP-binding</keyword>
<dbReference type="InterPro" id="IPR041118">
    <property type="entry name" value="Rx_N"/>
</dbReference>
<dbReference type="PRINTS" id="PR00364">
    <property type="entry name" value="DISEASERSIST"/>
</dbReference>
<keyword evidence="6" id="KW-0472">Membrane</keyword>
<protein>
    <recommendedName>
        <fullName evidence="13">Disease resistance protein RGA3</fullName>
    </recommendedName>
</protein>
<keyword evidence="6" id="KW-1133">Transmembrane helix</keyword>
<dbReference type="InterPro" id="IPR027417">
    <property type="entry name" value="P-loop_NTPase"/>
</dbReference>
<keyword evidence="5" id="KW-0175">Coiled coil</keyword>
<feature type="domain" description="Disease resistance N-terminal" evidence="8">
    <location>
        <begin position="12"/>
        <end position="96"/>
    </location>
</feature>